<dbReference type="InterPro" id="IPR000878">
    <property type="entry name" value="4pyrrol_Mease"/>
</dbReference>
<dbReference type="InterPro" id="IPR006366">
    <property type="entry name" value="CobA/CysG_C"/>
</dbReference>
<comment type="caution">
    <text evidence="10">The sequence shown here is derived from an EMBL/GenBank/DDBJ whole genome shotgun (WGS) entry which is preliminary data.</text>
</comment>
<keyword evidence="4 8" id="KW-0808">Transferase</keyword>
<dbReference type="EC" id="2.1.1.107" evidence="2"/>
<dbReference type="InterPro" id="IPR003043">
    <property type="entry name" value="Uropor_MeTrfase_CS"/>
</dbReference>
<keyword evidence="3 8" id="KW-0489">Methyltransferase</keyword>
<dbReference type="PROSITE" id="PS00840">
    <property type="entry name" value="SUMT_2"/>
    <property type="match status" value="1"/>
</dbReference>
<gene>
    <name evidence="10" type="primary">cobA</name>
    <name evidence="10" type="ORF">F2P45_07555</name>
</gene>
<evidence type="ECO:0000256" key="3">
    <source>
        <dbReference type="ARBA" id="ARBA00022603"/>
    </source>
</evidence>
<dbReference type="EMBL" id="WHJH01000005">
    <property type="protein sequence ID" value="NHZ88880.1"/>
    <property type="molecule type" value="Genomic_DNA"/>
</dbReference>
<evidence type="ECO:0000256" key="1">
    <source>
        <dbReference type="ARBA" id="ARBA00005879"/>
    </source>
</evidence>
<keyword evidence="5" id="KW-0949">S-adenosyl-L-methionine</keyword>
<protein>
    <recommendedName>
        <fullName evidence="2">uroporphyrinogen-III C-methyltransferase</fullName>
        <ecNumber evidence="2">2.1.1.107</ecNumber>
    </recommendedName>
</protein>
<reference evidence="10 11" key="1">
    <citation type="submission" date="2019-10" db="EMBL/GenBank/DDBJ databases">
        <title>Taxonomy of Antarctic Massilia spp.: description of Massilia rubra sp. nov., Massilia aquatica sp. nov., Massilia mucilaginosa sp. nov., Massilia frigida sp. nov. isolated from streams, lakes and regoliths.</title>
        <authorList>
            <person name="Holochova P."/>
            <person name="Sedlacek I."/>
            <person name="Kralova S."/>
            <person name="Maslanova I."/>
            <person name="Busse H.-J."/>
            <person name="Stankova E."/>
            <person name="Vrbovska V."/>
            <person name="Kovarovic V."/>
            <person name="Bartak M."/>
            <person name="Svec P."/>
            <person name="Pantucek R."/>
        </authorList>
    </citation>
    <scope>NUCLEOTIDE SEQUENCE [LARGE SCALE GENOMIC DNA]</scope>
    <source>
        <strain evidence="10 11">CCM 8733</strain>
    </source>
</reference>
<evidence type="ECO:0000313" key="10">
    <source>
        <dbReference type="EMBL" id="NHZ88880.1"/>
    </source>
</evidence>
<dbReference type="InterPro" id="IPR014777">
    <property type="entry name" value="4pyrrole_Mease_sub1"/>
</dbReference>
<dbReference type="InterPro" id="IPR050161">
    <property type="entry name" value="Siro_Cobalamin_biosynth"/>
</dbReference>
<dbReference type="InterPro" id="IPR035996">
    <property type="entry name" value="4pyrrol_Methylase_sf"/>
</dbReference>
<feature type="domain" description="Tetrapyrrole methylase" evidence="9">
    <location>
        <begin position="6"/>
        <end position="221"/>
    </location>
</feature>
<keyword evidence="11" id="KW-1185">Reference proteome</keyword>
<keyword evidence="6" id="KW-0627">Porphyrin biosynthesis</keyword>
<evidence type="ECO:0000259" key="9">
    <source>
        <dbReference type="Pfam" id="PF00590"/>
    </source>
</evidence>
<proteinExistence type="inferred from homology"/>
<dbReference type="Gene3D" id="3.30.950.10">
    <property type="entry name" value="Methyltransferase, Cobalt-precorrin-4 Transmethylase, Domain 2"/>
    <property type="match status" value="1"/>
</dbReference>
<dbReference type="PANTHER" id="PTHR45790">
    <property type="entry name" value="SIROHEME SYNTHASE-RELATED"/>
    <property type="match status" value="1"/>
</dbReference>
<dbReference type="NCBIfam" id="NF004790">
    <property type="entry name" value="PRK06136.1"/>
    <property type="match status" value="1"/>
</dbReference>
<name>A0ABX0NQ61_9BURK</name>
<dbReference type="PANTHER" id="PTHR45790:SF3">
    <property type="entry name" value="S-ADENOSYL-L-METHIONINE-DEPENDENT UROPORPHYRINOGEN III METHYLTRANSFERASE, CHLOROPLASTIC"/>
    <property type="match status" value="1"/>
</dbReference>
<dbReference type="CDD" id="cd11642">
    <property type="entry name" value="SUMT"/>
    <property type="match status" value="1"/>
</dbReference>
<comment type="similarity">
    <text evidence="1 8">Belongs to the precorrin methyltransferase family.</text>
</comment>
<dbReference type="GO" id="GO:0004851">
    <property type="term" value="F:uroporphyrin-III C-methyltransferase activity"/>
    <property type="evidence" value="ECO:0007669"/>
    <property type="project" value="UniProtKB-EC"/>
</dbReference>
<dbReference type="Proteomes" id="UP000609726">
    <property type="component" value="Unassembled WGS sequence"/>
</dbReference>
<sequence length="271" mass="27852">MGNKGKVYLVGAGPGDPELLTLKAVKAIAAADVLLMDDLVNLAILAHAAPSARIVPVGKRGGCRSTSQEFIERLMVAEARAGRQVVRLKGGDPFIFGRGGEERAHLMAEGVEVEVINGISSGLAAPSSIGVPLTHRDWSSGAIFVTGHERGDEAGSARTPDWALLAQTGLTLVIYMGVARCRQIQAALLAGGKAGSTPVAVIQSATGAGQTQLLTTLADLADDLAVSGLGSPSIIVIGDVVRCAASLNFPNPVQSFTQPASFKLLQPGSEL</sequence>
<comment type="pathway">
    <text evidence="7">Porphyrin-containing compound metabolism; siroheme biosynthesis; precorrin-2 from uroporphyrinogen III: step 1/1.</text>
</comment>
<dbReference type="Gene3D" id="3.40.1010.10">
    <property type="entry name" value="Cobalt-precorrin-4 Transmethylase, Domain 1"/>
    <property type="match status" value="1"/>
</dbReference>
<evidence type="ECO:0000256" key="4">
    <source>
        <dbReference type="ARBA" id="ARBA00022679"/>
    </source>
</evidence>
<evidence type="ECO:0000256" key="5">
    <source>
        <dbReference type="ARBA" id="ARBA00022691"/>
    </source>
</evidence>
<dbReference type="PROSITE" id="PS00839">
    <property type="entry name" value="SUMT_1"/>
    <property type="match status" value="1"/>
</dbReference>
<evidence type="ECO:0000256" key="6">
    <source>
        <dbReference type="ARBA" id="ARBA00023244"/>
    </source>
</evidence>
<dbReference type="NCBIfam" id="TIGR01469">
    <property type="entry name" value="cobA_cysG_Cterm"/>
    <property type="match status" value="1"/>
</dbReference>
<organism evidence="10 11">
    <name type="scientific">Massilia mucilaginosa</name>
    <dbReference type="NCBI Taxonomy" id="2609282"/>
    <lineage>
        <taxon>Bacteria</taxon>
        <taxon>Pseudomonadati</taxon>
        <taxon>Pseudomonadota</taxon>
        <taxon>Betaproteobacteria</taxon>
        <taxon>Burkholderiales</taxon>
        <taxon>Oxalobacteraceae</taxon>
        <taxon>Telluria group</taxon>
        <taxon>Massilia</taxon>
    </lineage>
</organism>
<dbReference type="Pfam" id="PF00590">
    <property type="entry name" value="TP_methylase"/>
    <property type="match status" value="1"/>
</dbReference>
<evidence type="ECO:0000313" key="11">
    <source>
        <dbReference type="Proteomes" id="UP000609726"/>
    </source>
</evidence>
<accession>A0ABX0NQ61</accession>
<dbReference type="InterPro" id="IPR014776">
    <property type="entry name" value="4pyrrole_Mease_sub2"/>
</dbReference>
<evidence type="ECO:0000256" key="2">
    <source>
        <dbReference type="ARBA" id="ARBA00012162"/>
    </source>
</evidence>
<evidence type="ECO:0000256" key="8">
    <source>
        <dbReference type="RuleBase" id="RU003960"/>
    </source>
</evidence>
<dbReference type="RefSeq" id="WP_166872280.1">
    <property type="nucleotide sequence ID" value="NZ_WHJH01000005.1"/>
</dbReference>
<evidence type="ECO:0000256" key="7">
    <source>
        <dbReference type="ARBA" id="ARBA00025705"/>
    </source>
</evidence>
<dbReference type="GO" id="GO:0032259">
    <property type="term" value="P:methylation"/>
    <property type="evidence" value="ECO:0007669"/>
    <property type="project" value="UniProtKB-KW"/>
</dbReference>
<dbReference type="SUPFAM" id="SSF53790">
    <property type="entry name" value="Tetrapyrrole methylase"/>
    <property type="match status" value="1"/>
</dbReference>